<accession>A0A5M3WUA1</accession>
<evidence type="ECO:0000256" key="3">
    <source>
        <dbReference type="ARBA" id="ARBA00022741"/>
    </source>
</evidence>
<keyword evidence="1" id="KW-0813">Transport</keyword>
<dbReference type="CDD" id="cd03215">
    <property type="entry name" value="ABC_Carb_Monos_II"/>
    <property type="match status" value="1"/>
</dbReference>
<dbReference type="PANTHER" id="PTHR43790:SF9">
    <property type="entry name" value="GALACTOFURANOSE TRANSPORTER ATP-BINDING PROTEIN YTFR"/>
    <property type="match status" value="1"/>
</dbReference>
<dbReference type="InterPro" id="IPR003593">
    <property type="entry name" value="AAA+_ATPase"/>
</dbReference>
<gene>
    <name evidence="6" type="ORF">Amac_038000</name>
</gene>
<organism evidence="6 7">
    <name type="scientific">Acrocarpospora macrocephala</name>
    <dbReference type="NCBI Taxonomy" id="150177"/>
    <lineage>
        <taxon>Bacteria</taxon>
        <taxon>Bacillati</taxon>
        <taxon>Actinomycetota</taxon>
        <taxon>Actinomycetes</taxon>
        <taxon>Streptosporangiales</taxon>
        <taxon>Streptosporangiaceae</taxon>
        <taxon>Acrocarpospora</taxon>
    </lineage>
</organism>
<dbReference type="Pfam" id="PF00005">
    <property type="entry name" value="ABC_tran"/>
    <property type="match status" value="2"/>
</dbReference>
<dbReference type="PANTHER" id="PTHR43790">
    <property type="entry name" value="CARBOHYDRATE TRANSPORT ATP-BINDING PROTEIN MG119-RELATED"/>
    <property type="match status" value="1"/>
</dbReference>
<dbReference type="GO" id="GO:0005524">
    <property type="term" value="F:ATP binding"/>
    <property type="evidence" value="ECO:0007669"/>
    <property type="project" value="UniProtKB-KW"/>
</dbReference>
<sequence length="506" mass="53595">MPQAIVVDQVSKAFGPTQALSQVSLTVNRGESRALIGKNGAGKSTLMSILTGLTEPDSGSVRVLADDADAGASTVGCVYQRSTLIPAATAAENIALARFPRSRAGLIRWPEVTRQATELLAEWEYADLADTPVEQLEPLERKVVEICRVLSQGPRVLLLDEPTAGLDRGASQRLFGHIEKARARGVTIIYVSHHLHEIFEVCDSVSVLRDGRLVLTDQLTRMTVPDLVDAMVGEAAAGPAVAGRRESAPGLSRPPVLVAAGVTAPKLNGVDLGLRPGECVGLTGLDGAGHMQLAEVLTGQRPIEAGTVTLDGRPLPLGDIRGCLQAGIGFTPEDRHISGYVPALSVAENATLTIMSRFANRFRLISGGRRDAFYSRLADEWNIKAYGAAQLTEELSGGNQQKVVLARSVATDPKVLVLVNPTAGVDVSAKNSIYGTIEALRRDGRAVLIVTSDDADLEVCDRVVVMVHGEVSAELRHPFTEGMIAAAVQGGGAVPDRRLPGEEDSQ</sequence>
<dbReference type="InterPro" id="IPR027417">
    <property type="entry name" value="P-loop_NTPase"/>
</dbReference>
<dbReference type="GO" id="GO:0016887">
    <property type="term" value="F:ATP hydrolysis activity"/>
    <property type="evidence" value="ECO:0007669"/>
    <property type="project" value="InterPro"/>
</dbReference>
<dbReference type="InterPro" id="IPR003439">
    <property type="entry name" value="ABC_transporter-like_ATP-bd"/>
</dbReference>
<protein>
    <submittedName>
        <fullName evidence="6">Multidrug ABC transporter ATP-binding protein</fullName>
    </submittedName>
</protein>
<evidence type="ECO:0000256" key="4">
    <source>
        <dbReference type="ARBA" id="ARBA00022840"/>
    </source>
</evidence>
<evidence type="ECO:0000313" key="6">
    <source>
        <dbReference type="EMBL" id="GES10203.1"/>
    </source>
</evidence>
<dbReference type="AlphaFoldDB" id="A0A5M3WUA1"/>
<dbReference type="PROSITE" id="PS50893">
    <property type="entry name" value="ABC_TRANSPORTER_2"/>
    <property type="match status" value="2"/>
</dbReference>
<feature type="domain" description="ABC transporter" evidence="5">
    <location>
        <begin position="251"/>
        <end position="493"/>
    </location>
</feature>
<dbReference type="EMBL" id="BLAE01000019">
    <property type="protein sequence ID" value="GES10203.1"/>
    <property type="molecule type" value="Genomic_DNA"/>
</dbReference>
<feature type="domain" description="ABC transporter" evidence="5">
    <location>
        <begin position="5"/>
        <end position="235"/>
    </location>
</feature>
<dbReference type="InterPro" id="IPR017871">
    <property type="entry name" value="ABC_transporter-like_CS"/>
</dbReference>
<keyword evidence="2" id="KW-0677">Repeat</keyword>
<keyword evidence="3" id="KW-0547">Nucleotide-binding</keyword>
<dbReference type="PROSITE" id="PS00211">
    <property type="entry name" value="ABC_TRANSPORTER_1"/>
    <property type="match status" value="1"/>
</dbReference>
<proteinExistence type="predicted"/>
<evidence type="ECO:0000313" key="7">
    <source>
        <dbReference type="Proteomes" id="UP000331127"/>
    </source>
</evidence>
<keyword evidence="4 6" id="KW-0067">ATP-binding</keyword>
<dbReference type="OrthoDB" id="7757085at2"/>
<dbReference type="SUPFAM" id="SSF52540">
    <property type="entry name" value="P-loop containing nucleoside triphosphate hydrolases"/>
    <property type="match status" value="2"/>
</dbReference>
<comment type="caution">
    <text evidence="6">The sequence shown here is derived from an EMBL/GenBank/DDBJ whole genome shotgun (WGS) entry which is preliminary data.</text>
</comment>
<evidence type="ECO:0000259" key="5">
    <source>
        <dbReference type="PROSITE" id="PS50893"/>
    </source>
</evidence>
<dbReference type="Proteomes" id="UP000331127">
    <property type="component" value="Unassembled WGS sequence"/>
</dbReference>
<dbReference type="RefSeq" id="WP_155355655.1">
    <property type="nucleotide sequence ID" value="NZ_BAAAHL010000055.1"/>
</dbReference>
<evidence type="ECO:0000256" key="2">
    <source>
        <dbReference type="ARBA" id="ARBA00022737"/>
    </source>
</evidence>
<name>A0A5M3WUA1_9ACTN</name>
<dbReference type="Gene3D" id="3.40.50.300">
    <property type="entry name" value="P-loop containing nucleotide triphosphate hydrolases"/>
    <property type="match status" value="2"/>
</dbReference>
<dbReference type="SMART" id="SM00382">
    <property type="entry name" value="AAA"/>
    <property type="match status" value="1"/>
</dbReference>
<dbReference type="CDD" id="cd03216">
    <property type="entry name" value="ABC_Carb_Monos_I"/>
    <property type="match status" value="1"/>
</dbReference>
<dbReference type="InterPro" id="IPR050107">
    <property type="entry name" value="ABC_carbohydrate_import_ATPase"/>
</dbReference>
<keyword evidence="7" id="KW-1185">Reference proteome</keyword>
<evidence type="ECO:0000256" key="1">
    <source>
        <dbReference type="ARBA" id="ARBA00022448"/>
    </source>
</evidence>
<reference evidence="6 7" key="1">
    <citation type="submission" date="2019-10" db="EMBL/GenBank/DDBJ databases">
        <title>Whole genome shotgun sequence of Acrocarpospora macrocephala NBRC 16266.</title>
        <authorList>
            <person name="Ichikawa N."/>
            <person name="Kimura A."/>
            <person name="Kitahashi Y."/>
            <person name="Komaki H."/>
            <person name="Oguchi A."/>
        </authorList>
    </citation>
    <scope>NUCLEOTIDE SEQUENCE [LARGE SCALE GENOMIC DNA]</scope>
    <source>
        <strain evidence="6 7">NBRC 16266</strain>
    </source>
</reference>